<proteinExistence type="predicted"/>
<feature type="transmembrane region" description="Helical" evidence="1">
    <location>
        <begin position="130"/>
        <end position="147"/>
    </location>
</feature>
<reference evidence="2 3" key="1">
    <citation type="journal article" date="2020" name="Biotechnol. Biofuels">
        <title>New insights from the biogas microbiome by comprehensive genome-resolved metagenomics of nearly 1600 species originating from multiple anaerobic digesters.</title>
        <authorList>
            <person name="Campanaro S."/>
            <person name="Treu L."/>
            <person name="Rodriguez-R L.M."/>
            <person name="Kovalovszki A."/>
            <person name="Ziels R.M."/>
            <person name="Maus I."/>
            <person name="Zhu X."/>
            <person name="Kougias P.G."/>
            <person name="Basile A."/>
            <person name="Luo G."/>
            <person name="Schluter A."/>
            <person name="Konstantinidis K.T."/>
            <person name="Angelidaki I."/>
        </authorList>
    </citation>
    <scope>NUCLEOTIDE SEQUENCE [LARGE SCALE GENOMIC DNA]</scope>
    <source>
        <strain evidence="2">AS27yjCOA_65</strain>
    </source>
</reference>
<feature type="transmembrane region" description="Helical" evidence="1">
    <location>
        <begin position="12"/>
        <end position="35"/>
    </location>
</feature>
<keyword evidence="1" id="KW-1133">Transmembrane helix</keyword>
<keyword evidence="1" id="KW-0472">Membrane</keyword>
<evidence type="ECO:0000313" key="3">
    <source>
        <dbReference type="Proteomes" id="UP000524246"/>
    </source>
</evidence>
<evidence type="ECO:0000313" key="2">
    <source>
        <dbReference type="EMBL" id="NMC63413.1"/>
    </source>
</evidence>
<dbReference type="NCBIfam" id="TIGR04370">
    <property type="entry name" value="glyco_rpt_poly"/>
    <property type="match status" value="1"/>
</dbReference>
<keyword evidence="1" id="KW-0812">Transmembrane</keyword>
<gene>
    <name evidence="2" type="ORF">GYA55_09640</name>
</gene>
<dbReference type="Proteomes" id="UP000524246">
    <property type="component" value="Unassembled WGS sequence"/>
</dbReference>
<dbReference type="EMBL" id="JAAZON010000434">
    <property type="protein sequence ID" value="NMC63413.1"/>
    <property type="molecule type" value="Genomic_DNA"/>
</dbReference>
<feature type="non-terminal residue" evidence="2">
    <location>
        <position position="1"/>
    </location>
</feature>
<evidence type="ECO:0000256" key="1">
    <source>
        <dbReference type="SAM" id="Phobius"/>
    </source>
</evidence>
<feature type="transmembrane region" description="Helical" evidence="1">
    <location>
        <begin position="185"/>
        <end position="207"/>
    </location>
</feature>
<organism evidence="2 3">
    <name type="scientific">SAR324 cluster bacterium</name>
    <dbReference type="NCBI Taxonomy" id="2024889"/>
    <lineage>
        <taxon>Bacteria</taxon>
        <taxon>Deltaproteobacteria</taxon>
        <taxon>SAR324 cluster</taxon>
    </lineage>
</organism>
<comment type="caution">
    <text evidence="2">The sequence shown here is derived from an EMBL/GenBank/DDBJ whole genome shotgun (WGS) entry which is preliminary data.</text>
</comment>
<protein>
    <submittedName>
        <fullName evidence="2">Oligosaccharide repeat unit polymerase</fullName>
    </submittedName>
</protein>
<dbReference type="AlphaFoldDB" id="A0A7X9FSC1"/>
<feature type="transmembrane region" description="Helical" evidence="1">
    <location>
        <begin position="159"/>
        <end position="179"/>
    </location>
</feature>
<name>A0A7X9FSC1_9DELT</name>
<sequence length="234" mass="26387">FFILDRLKNRKLLQLNWIVFAAVILLAIVVSYTAVGRIKRSGSDELSSLVYGRTFDALENSIRITETYEPGEHLGLNIIVYPATNFVPRSLWPGKPIGLGKRIMFDIYGAPANTPVSFVPGLIGEFYVDFGYFGILIFGLLFGFIIKKIDYGILHSLKGGRVGSCFFLITIAVLSSVIPNSPQGYLLRLIITGIFQIVFTLILAWIIRSPRLIGKRRDFRSKLDEEKKILLKER</sequence>
<accession>A0A7X9FSC1</accession>